<feature type="compositionally biased region" description="Basic and acidic residues" evidence="1">
    <location>
        <begin position="820"/>
        <end position="837"/>
    </location>
</feature>
<evidence type="ECO:0000313" key="3">
    <source>
        <dbReference type="Proteomes" id="UP000267145"/>
    </source>
</evidence>
<evidence type="ECO:0008006" key="4">
    <source>
        <dbReference type="Google" id="ProtNLM"/>
    </source>
</evidence>
<dbReference type="AlphaFoldDB" id="A0A3M9Y302"/>
<dbReference type="EMBL" id="RBVV01000090">
    <property type="protein sequence ID" value="RNJ54899.1"/>
    <property type="molecule type" value="Genomic_DNA"/>
</dbReference>
<sequence length="865" mass="98172">MVTMAKVQESQDGITPRRLYLRRAMTDICSGKETYHPQEASFNNSYSPDFSLSWLLRFCLSWSEESADEMEKPLALNPDERRAVIGLDYFTWQENIPKEFPRNVNLDNCPGDPVECLFNGLPPILIDDSGVSSVGRDSDMSAMEYDRRFAHAVWPFANSDLRNLLHTSDPMILPLWQVARSAFSVYEQNNNTIRNAFMQGLAQLRDQTPQVGKTNQDAAGNAPISNKVKWIAYCAWIAAGRADHVAPIPDRRFAKDSMDIELTSHRGVCAFCGAKPFEEQPVRGPAPRIVKCSGCYVDELPNITQQYCDCTCSKKDWKDNHYYACRQRCGFLRSAFLLRNMADMFMKASYSGISSVHIRDYPDFESTALKPGGPLDSTGPTRISAPDACCEEVWTGGSVFPQKYLDAIDESPAWAARLAQDAGDDYLRHLHGIIIDTLHGTLFILRIRVDSRLTHAAHCSQVVEMYVYARNAGTVLHLGTDYHKENGNIQAAKGKNPMFWPHPVLFCKLKPTGYNDKGKEWIIDLHCAKYGWKEYVLPFDAYFRTRVASSFIARAFKEAPEHWCPWEEKGRRRARYNLGHYIHNAIIKFMNDTAKLKVPFEMTRVKDVSEWKNLSKAFLDVFERAALEGAQKIRQSATHRQFLYYQHNSYGPEYGVGVTNNKVEVSFFNPIWLTPEQWAEDFSELETILFADQSPGALTRYGVCRWIKRVKARAEHHDKMCLAKPDVKPFDYEDLIGNMTKYFDIGEGMTLEHTRAIVETHLIRDGTVPEADLRKIVDEEIRKGALHNSDAADMLRARPSAKTTGSTRKTRSAKIQAAGDAKEDSHDGESIDSAKADRRAKKNKKKREKKKAKKAAAKDETAANE</sequence>
<protein>
    <recommendedName>
        <fullName evidence="4">Suppressor of anucleate metulae protein B</fullName>
    </recommendedName>
</protein>
<accession>A0A3M9Y302</accession>
<name>A0A3M9Y302_9PEZI</name>
<feature type="compositionally biased region" description="Basic residues" evidence="1">
    <location>
        <begin position="838"/>
        <end position="855"/>
    </location>
</feature>
<dbReference type="STRING" id="1051616.A0A3M9Y302"/>
<feature type="compositionally biased region" description="Basic and acidic residues" evidence="1">
    <location>
        <begin position="856"/>
        <end position="865"/>
    </location>
</feature>
<reference evidence="2 3" key="1">
    <citation type="submission" date="2018-10" db="EMBL/GenBank/DDBJ databases">
        <title>Genome sequence of Verticillium nonalfalfae VnAa140.</title>
        <authorList>
            <person name="Stajich J.E."/>
            <person name="Kasson M.T."/>
        </authorList>
    </citation>
    <scope>NUCLEOTIDE SEQUENCE [LARGE SCALE GENOMIC DNA]</scope>
    <source>
        <strain evidence="2 3">VnAa140</strain>
    </source>
</reference>
<feature type="region of interest" description="Disordered" evidence="1">
    <location>
        <begin position="790"/>
        <end position="865"/>
    </location>
</feature>
<proteinExistence type="predicted"/>
<comment type="caution">
    <text evidence="2">The sequence shown here is derived from an EMBL/GenBank/DDBJ whole genome shotgun (WGS) entry which is preliminary data.</text>
</comment>
<gene>
    <name evidence="2" type="ORF">D7B24_009279</name>
</gene>
<evidence type="ECO:0000313" key="2">
    <source>
        <dbReference type="EMBL" id="RNJ54899.1"/>
    </source>
</evidence>
<organism evidence="2 3">
    <name type="scientific">Verticillium nonalfalfae</name>
    <dbReference type="NCBI Taxonomy" id="1051616"/>
    <lineage>
        <taxon>Eukaryota</taxon>
        <taxon>Fungi</taxon>
        <taxon>Dikarya</taxon>
        <taxon>Ascomycota</taxon>
        <taxon>Pezizomycotina</taxon>
        <taxon>Sordariomycetes</taxon>
        <taxon>Hypocreomycetidae</taxon>
        <taxon>Glomerellales</taxon>
        <taxon>Plectosphaerellaceae</taxon>
        <taxon>Verticillium</taxon>
    </lineage>
</organism>
<evidence type="ECO:0000256" key="1">
    <source>
        <dbReference type="SAM" id="MobiDB-lite"/>
    </source>
</evidence>
<dbReference type="RefSeq" id="XP_028493057.1">
    <property type="nucleotide sequence ID" value="XM_028643354.1"/>
</dbReference>
<dbReference type="Proteomes" id="UP000267145">
    <property type="component" value="Unassembled WGS sequence"/>
</dbReference>
<dbReference type="GeneID" id="39612968"/>
<keyword evidence="3" id="KW-1185">Reference proteome</keyword>